<comment type="subcellular location">
    <subcellularLocation>
        <location evidence="2">Cell membrane</location>
    </subcellularLocation>
</comment>
<dbReference type="CDD" id="cd00082">
    <property type="entry name" value="HisKA"/>
    <property type="match status" value="1"/>
</dbReference>
<evidence type="ECO:0000313" key="13">
    <source>
        <dbReference type="EMBL" id="TYS67208.1"/>
    </source>
</evidence>
<dbReference type="Proteomes" id="UP000322524">
    <property type="component" value="Unassembled WGS sequence"/>
</dbReference>
<evidence type="ECO:0000256" key="9">
    <source>
        <dbReference type="ARBA" id="ARBA00022840"/>
    </source>
</evidence>
<feature type="domain" description="Histidine kinase" evidence="12">
    <location>
        <begin position="344"/>
        <end position="562"/>
    </location>
</feature>
<name>A0A5D4SY37_9BACI</name>
<sequence>MCYFLAKWRLEIIGVNSLIQRESESIRVSKGFILFHSDLTVSAIDVGAMDILGHTNSSVTGKLLSDFLKKDAFNILLKYTYSVIQEGTFVQHEMKLSENPNQWIKVVIYPIETNCFSMLFFDINKQKELEIALLRQTEKLNILNESAAMLTSIKNPKELLDSLFHKLSQVLDLDIYVNYSWEKEHNRLVLTNHHGLCTEELETFRYLKKGAAVCGTVAQNKKRLVFEHIDGREDKILDLIRPLGVKAYVCEPLLSFGELVGTISFGSKKRPTFTSEELDLIHSICHQVTIVLDRMTKVDELTQNTETLEVANLHLKENERKLRLIIERNEAKRESKTKTNFLAMISHELRTPLNSIIGYSQVLENDQKDPLTEKQKSRLAKILNSSRHLLQLINNILELIRIDTKPETIKTNVKSVPIKDAVWESLHSVSNNAKEKGISLHIEKDVEDISIEIDPIRFQQVMVNLLNNAIKYNKKNGAVTLYWRVDGRYLAIFVKDTGIGIPQRHQENIFEPFYRVNHAIPGIEGTGIGLTLVKQNVLEMKGTVGVSSIEGTGSTFWVKVPI</sequence>
<dbReference type="PRINTS" id="PR00344">
    <property type="entry name" value="BCTRLSENSOR"/>
</dbReference>
<dbReference type="Pfam" id="PF01590">
    <property type="entry name" value="GAF"/>
    <property type="match status" value="1"/>
</dbReference>
<protein>
    <recommendedName>
        <fullName evidence="3">histidine kinase</fullName>
        <ecNumber evidence="3">2.7.13.3</ecNumber>
    </recommendedName>
</protein>
<keyword evidence="9" id="KW-0067">ATP-binding</keyword>
<keyword evidence="5" id="KW-0597">Phosphoprotein</keyword>
<organism evidence="13 14">
    <name type="scientific">Sutcliffiella horikoshii</name>
    <dbReference type="NCBI Taxonomy" id="79883"/>
    <lineage>
        <taxon>Bacteria</taxon>
        <taxon>Bacillati</taxon>
        <taxon>Bacillota</taxon>
        <taxon>Bacilli</taxon>
        <taxon>Bacillales</taxon>
        <taxon>Bacillaceae</taxon>
        <taxon>Sutcliffiella</taxon>
    </lineage>
</organism>
<dbReference type="SMART" id="SM00065">
    <property type="entry name" value="GAF"/>
    <property type="match status" value="1"/>
</dbReference>
<dbReference type="SUPFAM" id="SSF47384">
    <property type="entry name" value="Homodimeric domain of signal transducing histidine kinase"/>
    <property type="match status" value="1"/>
</dbReference>
<evidence type="ECO:0000256" key="4">
    <source>
        <dbReference type="ARBA" id="ARBA00022475"/>
    </source>
</evidence>
<dbReference type="InterPro" id="IPR029016">
    <property type="entry name" value="GAF-like_dom_sf"/>
</dbReference>
<dbReference type="PANTHER" id="PTHR43711:SF1">
    <property type="entry name" value="HISTIDINE KINASE 1"/>
    <property type="match status" value="1"/>
</dbReference>
<dbReference type="GO" id="GO:0005886">
    <property type="term" value="C:plasma membrane"/>
    <property type="evidence" value="ECO:0007669"/>
    <property type="project" value="UniProtKB-SubCell"/>
</dbReference>
<keyword evidence="6" id="KW-0808">Transferase</keyword>
<dbReference type="Gene3D" id="3.30.450.40">
    <property type="match status" value="1"/>
</dbReference>
<comment type="caution">
    <text evidence="13">The sequence shown here is derived from an EMBL/GenBank/DDBJ whole genome shotgun (WGS) entry which is preliminary data.</text>
</comment>
<dbReference type="Pfam" id="PF00512">
    <property type="entry name" value="HisKA"/>
    <property type="match status" value="1"/>
</dbReference>
<dbReference type="GO" id="GO:0005524">
    <property type="term" value="F:ATP binding"/>
    <property type="evidence" value="ECO:0007669"/>
    <property type="project" value="UniProtKB-KW"/>
</dbReference>
<dbReference type="Pfam" id="PF02518">
    <property type="entry name" value="HATPase_c"/>
    <property type="match status" value="1"/>
</dbReference>
<dbReference type="InterPro" id="IPR003594">
    <property type="entry name" value="HATPase_dom"/>
</dbReference>
<evidence type="ECO:0000256" key="6">
    <source>
        <dbReference type="ARBA" id="ARBA00022679"/>
    </source>
</evidence>
<dbReference type="Gene3D" id="1.10.287.130">
    <property type="match status" value="1"/>
</dbReference>
<keyword evidence="4" id="KW-1003">Cell membrane</keyword>
<evidence type="ECO:0000256" key="7">
    <source>
        <dbReference type="ARBA" id="ARBA00022741"/>
    </source>
</evidence>
<evidence type="ECO:0000256" key="3">
    <source>
        <dbReference type="ARBA" id="ARBA00012438"/>
    </source>
</evidence>
<dbReference type="SMART" id="SM00387">
    <property type="entry name" value="HATPase_c"/>
    <property type="match status" value="1"/>
</dbReference>
<dbReference type="InterPro" id="IPR050736">
    <property type="entry name" value="Sensor_HK_Regulatory"/>
</dbReference>
<keyword evidence="11" id="KW-0472">Membrane</keyword>
<dbReference type="SUPFAM" id="SSF55874">
    <property type="entry name" value="ATPase domain of HSP90 chaperone/DNA topoisomerase II/histidine kinase"/>
    <property type="match status" value="1"/>
</dbReference>
<gene>
    <name evidence="13" type="ORF">FZC76_16650</name>
</gene>
<dbReference type="InterPro" id="IPR036097">
    <property type="entry name" value="HisK_dim/P_sf"/>
</dbReference>
<evidence type="ECO:0000256" key="8">
    <source>
        <dbReference type="ARBA" id="ARBA00022777"/>
    </source>
</evidence>
<evidence type="ECO:0000256" key="11">
    <source>
        <dbReference type="ARBA" id="ARBA00023136"/>
    </source>
</evidence>
<evidence type="ECO:0000313" key="14">
    <source>
        <dbReference type="Proteomes" id="UP000322524"/>
    </source>
</evidence>
<dbReference type="SMART" id="SM00388">
    <property type="entry name" value="HisKA"/>
    <property type="match status" value="1"/>
</dbReference>
<dbReference type="PANTHER" id="PTHR43711">
    <property type="entry name" value="TWO-COMPONENT HISTIDINE KINASE"/>
    <property type="match status" value="1"/>
</dbReference>
<dbReference type="AlphaFoldDB" id="A0A5D4SY37"/>
<dbReference type="PROSITE" id="PS50109">
    <property type="entry name" value="HIS_KIN"/>
    <property type="match status" value="1"/>
</dbReference>
<comment type="catalytic activity">
    <reaction evidence="1">
        <text>ATP + protein L-histidine = ADP + protein N-phospho-L-histidine.</text>
        <dbReference type="EC" id="2.7.13.3"/>
    </reaction>
</comment>
<dbReference type="EC" id="2.7.13.3" evidence="3"/>
<dbReference type="InterPro" id="IPR036890">
    <property type="entry name" value="HATPase_C_sf"/>
</dbReference>
<keyword evidence="8 13" id="KW-0418">Kinase</keyword>
<dbReference type="Gene3D" id="3.30.565.10">
    <property type="entry name" value="Histidine kinase-like ATPase, C-terminal domain"/>
    <property type="match status" value="1"/>
</dbReference>
<dbReference type="Gene3D" id="3.30.450.20">
    <property type="entry name" value="PAS domain"/>
    <property type="match status" value="1"/>
</dbReference>
<evidence type="ECO:0000256" key="2">
    <source>
        <dbReference type="ARBA" id="ARBA00004236"/>
    </source>
</evidence>
<dbReference type="InterPro" id="IPR003018">
    <property type="entry name" value="GAF"/>
</dbReference>
<dbReference type="InterPro" id="IPR003661">
    <property type="entry name" value="HisK_dim/P_dom"/>
</dbReference>
<evidence type="ECO:0000256" key="1">
    <source>
        <dbReference type="ARBA" id="ARBA00000085"/>
    </source>
</evidence>
<dbReference type="InterPro" id="IPR005467">
    <property type="entry name" value="His_kinase_dom"/>
</dbReference>
<evidence type="ECO:0000259" key="12">
    <source>
        <dbReference type="PROSITE" id="PS50109"/>
    </source>
</evidence>
<dbReference type="InterPro" id="IPR004358">
    <property type="entry name" value="Sig_transdc_His_kin-like_C"/>
</dbReference>
<accession>A0A5D4SY37</accession>
<proteinExistence type="predicted"/>
<keyword evidence="10" id="KW-0902">Two-component regulatory system</keyword>
<evidence type="ECO:0000256" key="5">
    <source>
        <dbReference type="ARBA" id="ARBA00022553"/>
    </source>
</evidence>
<keyword evidence="7" id="KW-0547">Nucleotide-binding</keyword>
<dbReference type="GO" id="GO:0000155">
    <property type="term" value="F:phosphorelay sensor kinase activity"/>
    <property type="evidence" value="ECO:0007669"/>
    <property type="project" value="InterPro"/>
</dbReference>
<dbReference type="SUPFAM" id="SSF55781">
    <property type="entry name" value="GAF domain-like"/>
    <property type="match status" value="1"/>
</dbReference>
<dbReference type="FunFam" id="3.30.565.10:FF:000023">
    <property type="entry name" value="PAS domain-containing sensor histidine kinase"/>
    <property type="match status" value="1"/>
</dbReference>
<dbReference type="EMBL" id="VTEV01000006">
    <property type="protein sequence ID" value="TYS67208.1"/>
    <property type="molecule type" value="Genomic_DNA"/>
</dbReference>
<evidence type="ECO:0000256" key="10">
    <source>
        <dbReference type="ARBA" id="ARBA00023012"/>
    </source>
</evidence>
<reference evidence="13 14" key="1">
    <citation type="submission" date="2019-08" db="EMBL/GenBank/DDBJ databases">
        <title>Bacillus genomes from the desert of Cuatro Cienegas, Coahuila.</title>
        <authorList>
            <person name="Olmedo-Alvarez G."/>
        </authorList>
    </citation>
    <scope>NUCLEOTIDE SEQUENCE [LARGE SCALE GENOMIC DNA]</scope>
    <source>
        <strain evidence="13 14">CH28_1T</strain>
    </source>
</reference>
<dbReference type="OrthoDB" id="9790669at2"/>